<keyword evidence="3" id="KW-1003">Cell membrane</keyword>
<evidence type="ECO:0000256" key="8">
    <source>
        <dbReference type="ARBA" id="ARBA00023136"/>
    </source>
</evidence>
<dbReference type="InterPro" id="IPR002550">
    <property type="entry name" value="CNNM"/>
</dbReference>
<protein>
    <submittedName>
        <fullName evidence="12">Unannotated protein</fullName>
    </submittedName>
</protein>
<dbReference type="InterPro" id="IPR046342">
    <property type="entry name" value="CBS_dom_sf"/>
</dbReference>
<keyword evidence="8 9" id="KW-0472">Membrane</keyword>
<dbReference type="InterPro" id="IPR016169">
    <property type="entry name" value="FAD-bd_PCMH_sub2"/>
</dbReference>
<evidence type="ECO:0000313" key="12">
    <source>
        <dbReference type="EMBL" id="CAB4969287.1"/>
    </source>
</evidence>
<dbReference type="InterPro" id="IPR005170">
    <property type="entry name" value="Transptr-assoc_dom"/>
</dbReference>
<dbReference type="SUPFAM" id="SSF54631">
    <property type="entry name" value="CBS-domain pair"/>
    <property type="match status" value="1"/>
</dbReference>
<dbReference type="EMBL" id="CAFBNZ010000056">
    <property type="protein sequence ID" value="CAB4969287.1"/>
    <property type="molecule type" value="Genomic_DNA"/>
</dbReference>
<dbReference type="PROSITE" id="PS51371">
    <property type="entry name" value="CBS"/>
    <property type="match status" value="2"/>
</dbReference>
<dbReference type="PANTHER" id="PTHR22777">
    <property type="entry name" value="HEMOLYSIN-RELATED"/>
    <property type="match status" value="1"/>
</dbReference>
<dbReference type="InterPro" id="IPR036318">
    <property type="entry name" value="FAD-bd_PCMH-like_sf"/>
</dbReference>
<dbReference type="InterPro" id="IPR000644">
    <property type="entry name" value="CBS_dom"/>
</dbReference>
<dbReference type="SMART" id="SM00116">
    <property type="entry name" value="CBS"/>
    <property type="match status" value="2"/>
</dbReference>
<dbReference type="SUPFAM" id="SSF56176">
    <property type="entry name" value="FAD-binding/transporter-associated domain-like"/>
    <property type="match status" value="1"/>
</dbReference>
<dbReference type="Gene3D" id="3.30.465.10">
    <property type="match status" value="1"/>
</dbReference>
<proteinExistence type="inferred from homology"/>
<evidence type="ECO:0000256" key="6">
    <source>
        <dbReference type="ARBA" id="ARBA00022989"/>
    </source>
</evidence>
<feature type="domain" description="CBS" evidence="10">
    <location>
        <begin position="281"/>
        <end position="338"/>
    </location>
</feature>
<dbReference type="Pfam" id="PF03471">
    <property type="entry name" value="CorC_HlyC"/>
    <property type="match status" value="1"/>
</dbReference>
<keyword evidence="5" id="KW-0677">Repeat</keyword>
<name>A0A6J7LM48_9ZZZZ</name>
<feature type="domain" description="CNNM transmembrane" evidence="11">
    <location>
        <begin position="11"/>
        <end position="198"/>
    </location>
</feature>
<keyword evidence="6 9" id="KW-1133">Transmembrane helix</keyword>
<dbReference type="GO" id="GO:0050660">
    <property type="term" value="F:flavin adenine dinucleotide binding"/>
    <property type="evidence" value="ECO:0007669"/>
    <property type="project" value="InterPro"/>
</dbReference>
<reference evidence="12" key="1">
    <citation type="submission" date="2020-05" db="EMBL/GenBank/DDBJ databases">
        <authorList>
            <person name="Chiriac C."/>
            <person name="Salcher M."/>
            <person name="Ghai R."/>
            <person name="Kavagutti S V."/>
        </authorList>
    </citation>
    <scope>NUCLEOTIDE SEQUENCE</scope>
</reference>
<evidence type="ECO:0000259" key="11">
    <source>
        <dbReference type="PROSITE" id="PS51846"/>
    </source>
</evidence>
<sequence length="433" mass="46689">MVLSTILAAGFSGADWGMIGAILLLLLLLIFFSLAEMGLSRMTKPKAAAMAEGGVKQAKALQQLVGEPQKWVNPLLLSVNICQTVQATLTGVVAGRAFGPFGVAAGVLLNVIVFFVLAEAVPKTYALQYPEKAALSTALGTKLLVSFPPLRIVSGWLITLTNVIVRGKGLKQGPFVSEQELLGIVDAAYHDDIIEEEERDLIESIIEFGDTVAREVMVPLPDMITVSSAFTLTQAIDVAIEHGVSRLPVLAEDDDVVGIAFIKDLMKQERAGLGSAVVTGHMRAAVVIPENKPVNRLMREMQAKKFHLAVVADEYGSIAGLITLEDCLEELVGEIVDEYDTDHDAIVHLEDGQYLIDGSTSVSDVNDKIASNIPDEEWDSIGGFVFGTLEHVPTLGEFIDFDGWRLTVVALQGRRIRKVRVGVIADPDHTPAI</sequence>
<keyword evidence="7" id="KW-0129">CBS domain</keyword>
<dbReference type="PANTHER" id="PTHR22777:SF32">
    <property type="entry name" value="UPF0053 INNER MEMBRANE PROTEIN YFJD"/>
    <property type="match status" value="1"/>
</dbReference>
<dbReference type="AlphaFoldDB" id="A0A6J7LM48"/>
<dbReference type="CDD" id="cd04590">
    <property type="entry name" value="CBS_pair_CorC_HlyC_assoc"/>
    <property type="match status" value="1"/>
</dbReference>
<comment type="similarity">
    <text evidence="2">Belongs to the UPF0053 family.</text>
</comment>
<feature type="transmembrane region" description="Helical" evidence="9">
    <location>
        <begin position="16"/>
        <end position="35"/>
    </location>
</feature>
<comment type="subcellular location">
    <subcellularLocation>
        <location evidence="1">Cell membrane</location>
        <topology evidence="1">Multi-pass membrane protein</topology>
    </subcellularLocation>
</comment>
<dbReference type="Pfam" id="PF01595">
    <property type="entry name" value="CNNM"/>
    <property type="match status" value="1"/>
</dbReference>
<evidence type="ECO:0000256" key="9">
    <source>
        <dbReference type="SAM" id="Phobius"/>
    </source>
</evidence>
<gene>
    <name evidence="12" type="ORF">UFOPK3889_00440</name>
</gene>
<feature type="transmembrane region" description="Helical" evidence="9">
    <location>
        <begin position="97"/>
        <end position="118"/>
    </location>
</feature>
<dbReference type="InterPro" id="IPR044751">
    <property type="entry name" value="Ion_transp-like_CBS"/>
</dbReference>
<dbReference type="PROSITE" id="PS51846">
    <property type="entry name" value="CNNM"/>
    <property type="match status" value="1"/>
</dbReference>
<evidence type="ECO:0000256" key="4">
    <source>
        <dbReference type="ARBA" id="ARBA00022692"/>
    </source>
</evidence>
<evidence type="ECO:0000259" key="10">
    <source>
        <dbReference type="PROSITE" id="PS51371"/>
    </source>
</evidence>
<evidence type="ECO:0000256" key="2">
    <source>
        <dbReference type="ARBA" id="ARBA00006337"/>
    </source>
</evidence>
<evidence type="ECO:0000256" key="1">
    <source>
        <dbReference type="ARBA" id="ARBA00004651"/>
    </source>
</evidence>
<evidence type="ECO:0000256" key="5">
    <source>
        <dbReference type="ARBA" id="ARBA00022737"/>
    </source>
</evidence>
<dbReference type="FunFam" id="3.10.580.10:FF:000002">
    <property type="entry name" value="Magnesium/cobalt efflux protein CorC"/>
    <property type="match status" value="1"/>
</dbReference>
<organism evidence="12">
    <name type="scientific">freshwater metagenome</name>
    <dbReference type="NCBI Taxonomy" id="449393"/>
    <lineage>
        <taxon>unclassified sequences</taxon>
        <taxon>metagenomes</taxon>
        <taxon>ecological metagenomes</taxon>
    </lineage>
</organism>
<dbReference type="GO" id="GO:0005886">
    <property type="term" value="C:plasma membrane"/>
    <property type="evidence" value="ECO:0007669"/>
    <property type="project" value="UniProtKB-SubCell"/>
</dbReference>
<feature type="domain" description="CBS" evidence="10">
    <location>
        <begin position="217"/>
        <end position="275"/>
    </location>
</feature>
<dbReference type="SMART" id="SM01091">
    <property type="entry name" value="CorC_HlyC"/>
    <property type="match status" value="1"/>
</dbReference>
<accession>A0A6J7LM48</accession>
<dbReference type="Gene3D" id="3.10.580.10">
    <property type="entry name" value="CBS-domain"/>
    <property type="match status" value="1"/>
</dbReference>
<evidence type="ECO:0000256" key="3">
    <source>
        <dbReference type="ARBA" id="ARBA00022475"/>
    </source>
</evidence>
<dbReference type="Pfam" id="PF00571">
    <property type="entry name" value="CBS"/>
    <property type="match status" value="2"/>
</dbReference>
<keyword evidence="4 9" id="KW-0812">Transmembrane</keyword>
<evidence type="ECO:0000256" key="7">
    <source>
        <dbReference type="ARBA" id="ARBA00023122"/>
    </source>
</evidence>